<keyword evidence="3" id="KW-1185">Reference proteome</keyword>
<accession>A0ABW9GKS9</accession>
<name>A0ABW9GKS9_9GAMM</name>
<dbReference type="GeneID" id="97218950"/>
<dbReference type="InterPro" id="IPR025293">
    <property type="entry name" value="YfiR/HmsC-like"/>
</dbReference>
<dbReference type="RefSeq" id="WP_392442595.1">
    <property type="nucleotide sequence ID" value="NZ_JBGXBU010000001.1"/>
</dbReference>
<dbReference type="Pfam" id="PF13689">
    <property type="entry name" value="DUF4154"/>
    <property type="match status" value="1"/>
</dbReference>
<evidence type="ECO:0000256" key="1">
    <source>
        <dbReference type="SAM" id="SignalP"/>
    </source>
</evidence>
<keyword evidence="1" id="KW-0732">Signal</keyword>
<reference evidence="2 3" key="1">
    <citation type="submission" date="2024-09" db="EMBL/GenBank/DDBJ databases">
        <title>Aeromonas strains Genome sequencing and assembly.</title>
        <authorList>
            <person name="Hu X."/>
            <person name="Tang B."/>
        </authorList>
    </citation>
    <scope>NUCLEOTIDE SEQUENCE [LARGE SCALE GENOMIC DNA]</scope>
    <source>
        <strain evidence="2 3">NB23SCDHY001</strain>
    </source>
</reference>
<feature type="chain" id="PRO_5045381390" evidence="1">
    <location>
        <begin position="24"/>
        <end position="184"/>
    </location>
</feature>
<sequence length="184" mass="20079">MHLSYLLQLLGGLCLLASSLALADTQPSHRIANQAELRVDHVRQTVLDILSYTRWPVEPAVLRMCVVGPTEYADGLFQISHQANGRVVSVRRYSAGDPLIPAQCDVLYLGTLTEEERLTLFARLREYAILSVSEQGGANAANSVFCLRVSDDRVRFNVNLDALALSGVKVHPAVLKLGRSGGLP</sequence>
<evidence type="ECO:0000313" key="3">
    <source>
        <dbReference type="Proteomes" id="UP001630969"/>
    </source>
</evidence>
<comment type="caution">
    <text evidence="2">The sequence shown here is derived from an EMBL/GenBank/DDBJ whole genome shotgun (WGS) entry which is preliminary data.</text>
</comment>
<dbReference type="Proteomes" id="UP001630969">
    <property type="component" value="Unassembled WGS sequence"/>
</dbReference>
<evidence type="ECO:0000313" key="2">
    <source>
        <dbReference type="EMBL" id="MFM4891765.1"/>
    </source>
</evidence>
<organism evidence="2 3">
    <name type="scientific">Aeromonas bivalvium</name>
    <dbReference type="NCBI Taxonomy" id="440079"/>
    <lineage>
        <taxon>Bacteria</taxon>
        <taxon>Pseudomonadati</taxon>
        <taxon>Pseudomonadota</taxon>
        <taxon>Gammaproteobacteria</taxon>
        <taxon>Aeromonadales</taxon>
        <taxon>Aeromonadaceae</taxon>
        <taxon>Aeromonas</taxon>
    </lineage>
</organism>
<proteinExistence type="predicted"/>
<dbReference type="EMBL" id="JBGXBU010000001">
    <property type="protein sequence ID" value="MFM4891765.1"/>
    <property type="molecule type" value="Genomic_DNA"/>
</dbReference>
<gene>
    <name evidence="2" type="ORF">ACEUDJ_02585</name>
</gene>
<protein>
    <submittedName>
        <fullName evidence="2">YfiR family protein</fullName>
    </submittedName>
</protein>
<feature type="signal peptide" evidence="1">
    <location>
        <begin position="1"/>
        <end position="23"/>
    </location>
</feature>